<evidence type="ECO:0000313" key="4">
    <source>
        <dbReference type="Proteomes" id="UP001596108"/>
    </source>
</evidence>
<reference evidence="4" key="1">
    <citation type="journal article" date="2019" name="Int. J. Syst. Evol. Microbiol.">
        <title>The Global Catalogue of Microorganisms (GCM) 10K type strain sequencing project: providing services to taxonomists for standard genome sequencing and annotation.</title>
        <authorList>
            <consortium name="The Broad Institute Genomics Platform"/>
            <consortium name="The Broad Institute Genome Sequencing Center for Infectious Disease"/>
            <person name="Wu L."/>
            <person name="Ma J."/>
        </authorList>
    </citation>
    <scope>NUCLEOTIDE SEQUENCE [LARGE SCALE GENOMIC DNA]</scope>
    <source>
        <strain evidence="4">CGMCC 1.18578</strain>
    </source>
</reference>
<dbReference type="Gene3D" id="2.60.120.1440">
    <property type="match status" value="1"/>
</dbReference>
<proteinExistence type="predicted"/>
<dbReference type="Gene3D" id="2.60.40.2340">
    <property type="match status" value="1"/>
</dbReference>
<feature type="region of interest" description="Disordered" evidence="1">
    <location>
        <begin position="328"/>
        <end position="426"/>
    </location>
</feature>
<dbReference type="Pfam" id="PF04773">
    <property type="entry name" value="FecR"/>
    <property type="match status" value="1"/>
</dbReference>
<keyword evidence="4" id="KW-1185">Reference proteome</keyword>
<evidence type="ECO:0000256" key="1">
    <source>
        <dbReference type="SAM" id="MobiDB-lite"/>
    </source>
</evidence>
<name>A0ABW0R5K1_9BACL</name>
<evidence type="ECO:0000259" key="2">
    <source>
        <dbReference type="Pfam" id="PF04773"/>
    </source>
</evidence>
<dbReference type="InterPro" id="IPR006860">
    <property type="entry name" value="FecR"/>
</dbReference>
<dbReference type="EMBL" id="JBHSNC010000043">
    <property type="protein sequence ID" value="MFC5530529.1"/>
    <property type="molecule type" value="Genomic_DNA"/>
</dbReference>
<feature type="compositionally biased region" description="Low complexity" evidence="1">
    <location>
        <begin position="409"/>
        <end position="426"/>
    </location>
</feature>
<feature type="compositionally biased region" description="Basic and acidic residues" evidence="1">
    <location>
        <begin position="328"/>
        <end position="403"/>
    </location>
</feature>
<dbReference type="Proteomes" id="UP001596108">
    <property type="component" value="Unassembled WGS sequence"/>
</dbReference>
<evidence type="ECO:0000313" key="3">
    <source>
        <dbReference type="EMBL" id="MFC5530529.1"/>
    </source>
</evidence>
<dbReference type="CDD" id="cd22249">
    <property type="entry name" value="UDM1_RNF168_RNF169-like"/>
    <property type="match status" value="1"/>
</dbReference>
<dbReference type="RefSeq" id="WP_378112475.1">
    <property type="nucleotide sequence ID" value="NZ_JBHSNC010000043.1"/>
</dbReference>
<sequence>MRKGFMIWLAILIVAVPLLGAFSKEAAAASSRVAVIKELKGTVKVKKAGGSKEFTAFAKMSLNEGDVLSVGSASSAVLQFANGTSEDDRMTIASNTKLTFSKLSSKKGTTTKVSMWSGSAWVDVKSITNADDQFTLETPTAVMGVRGTHLLVTVNPDTGATRVMVAAGVVRTTATGESGDTRDVYPTQNALVTDEGTDGDSEITIAPVDLAKLMQQGNAEIVRAILLGAADIMAENEHHVDQYENGEVPDEIGGTEADLVRFKANTENLLGALVNQALDSGLINPERLHQIIEEVRAQSGFEIDLSKNKLQLTDEEKAQLELQRKKEAEAEKLASDRKAKEEEDRKKNEEMLRLLDEARKAKQKADQEAEDAKKKKAKDEYESQLSDSEKKRFADDTKQREQELAGQNGQTPPSTTPGSSPSLSSGKDIVSFGFAQQIGTTFIDKASHSVEVTMERGTSLYELIANFELSSNAVAYIGDVRQTSGATPNDFEELVTYTVKAQNGTSQAWTVDVKYSIYTLPDHVSSWSVMESLDSALPRFVSEGTDEIGGTRYEYSVAVPELTSDVQLSMALANGTPNPDSVTVYDESANPVHPTYTNEGTGIQFTVGLHLNAEDAYTTYWIEYKMEDEVPSVIRFTILRGTPYEEELSLNSVAIGYSEGESFDATSYGENSFFAFAGPDTDGYSNLEIVPSHEHYQVFQWAHGKKVELRDWGMMGLEATLPLDDEYNMVPGWYDFEIVAWDRAMQQSHIYNLHIYRGMELPQPFADIGFIADNNTGLGAAFDNPTQWYLEVPGESGVQRIKPLVLPTGVQLEGAQAIVEGMPNSLEADADGYYSFDGIGFGGTINFTFSYGGHELVYKVDELPEMIAFSLNSVQVIDRTGFHYNTYSTVDIPGESLEASITLPNNITDVALKPFSSSVNPFLHVTIDGQNTSLDWYEYGSWNSRDVSNIGAGKSVEITIASPSGKTVKTYTLHLNRPPVEAGDLAYLYVMASGNPDLLDFGSNPVEISENTYFSSYRSNDSASFIMYASKTAKSGGIEVYLDEDSTPIPVSGGYYYLNDLAPGWHVAEIRIDDSLNSGHPTIFNYRIWVGEQPPADFSLSGIYAEDSFESLVDFQPVGETSKWTAEVDPDATEVGINPTLSKADAHIIKVVRDDGVEAEEDGGMYWFPLNDGNPTNAQLWVEYDGQVFVYSIEVTPISL</sequence>
<organism evidence="3 4">
    <name type="scientific">Cohnella yongneupensis</name>
    <dbReference type="NCBI Taxonomy" id="425006"/>
    <lineage>
        <taxon>Bacteria</taxon>
        <taxon>Bacillati</taxon>
        <taxon>Bacillota</taxon>
        <taxon>Bacilli</taxon>
        <taxon>Bacillales</taxon>
        <taxon>Paenibacillaceae</taxon>
        <taxon>Cohnella</taxon>
    </lineage>
</organism>
<comment type="caution">
    <text evidence="3">The sequence shown here is derived from an EMBL/GenBank/DDBJ whole genome shotgun (WGS) entry which is preliminary data.</text>
</comment>
<dbReference type="PANTHER" id="PTHR38731">
    <property type="entry name" value="LIPL45-RELATED LIPOPROTEIN-RELATED"/>
    <property type="match status" value="1"/>
</dbReference>
<accession>A0ABW0R5K1</accession>
<gene>
    <name evidence="3" type="ORF">ACFPQ4_13915</name>
</gene>
<dbReference type="PANTHER" id="PTHR38731:SF1">
    <property type="entry name" value="FECR PROTEIN DOMAIN-CONTAINING PROTEIN"/>
    <property type="match status" value="1"/>
</dbReference>
<protein>
    <submittedName>
        <fullName evidence="3">FecR domain-containing protein</fullName>
    </submittedName>
</protein>
<feature type="domain" description="FecR protein" evidence="2">
    <location>
        <begin position="66"/>
        <end position="171"/>
    </location>
</feature>